<dbReference type="Proteomes" id="UP001500420">
    <property type="component" value="Unassembled WGS sequence"/>
</dbReference>
<dbReference type="AlphaFoldDB" id="A0AAV3T7A3"/>
<comment type="caution">
    <text evidence="1">The sequence shown here is derived from an EMBL/GenBank/DDBJ whole genome shotgun (WGS) entry which is preliminary data.</text>
</comment>
<gene>
    <name evidence="1" type="ORF">GCM10009020_02650</name>
</gene>
<accession>A0AAV3T7A3</accession>
<evidence type="ECO:0000313" key="1">
    <source>
        <dbReference type="EMBL" id="GAA0661832.1"/>
    </source>
</evidence>
<reference evidence="1 2" key="1">
    <citation type="journal article" date="2019" name="Int. J. Syst. Evol. Microbiol.">
        <title>The Global Catalogue of Microorganisms (GCM) 10K type strain sequencing project: providing services to taxonomists for standard genome sequencing and annotation.</title>
        <authorList>
            <consortium name="The Broad Institute Genomics Platform"/>
            <consortium name="The Broad Institute Genome Sequencing Center for Infectious Disease"/>
            <person name="Wu L."/>
            <person name="Ma J."/>
        </authorList>
    </citation>
    <scope>NUCLEOTIDE SEQUENCE [LARGE SCALE GENOMIC DNA]</scope>
    <source>
        <strain evidence="1 2">JCM 16328</strain>
    </source>
</reference>
<dbReference type="EMBL" id="BAAADV010000001">
    <property type="protein sequence ID" value="GAA0661832.1"/>
    <property type="molecule type" value="Genomic_DNA"/>
</dbReference>
<sequence length="82" mass="8572">MGGDLRNQILADLDVRLAVRVDLGLGGLGLRSLVLAHGRYKPPGKYKGSGNRRAAAAARIAGPRGDAAGWRGFLSSGAYDRP</sequence>
<keyword evidence="2" id="KW-1185">Reference proteome</keyword>
<proteinExistence type="predicted"/>
<protein>
    <submittedName>
        <fullName evidence="1">Uncharacterized protein</fullName>
    </submittedName>
</protein>
<evidence type="ECO:0000313" key="2">
    <source>
        <dbReference type="Proteomes" id="UP001500420"/>
    </source>
</evidence>
<name>A0AAV3T7A3_9EURY</name>
<organism evidence="1 2">
    <name type="scientific">Natronoarchaeum mannanilyticum</name>
    <dbReference type="NCBI Taxonomy" id="926360"/>
    <lineage>
        <taxon>Archaea</taxon>
        <taxon>Methanobacteriati</taxon>
        <taxon>Methanobacteriota</taxon>
        <taxon>Stenosarchaea group</taxon>
        <taxon>Halobacteria</taxon>
        <taxon>Halobacteriales</taxon>
        <taxon>Natronoarchaeaceae</taxon>
    </lineage>
</organism>